<evidence type="ECO:0000256" key="6">
    <source>
        <dbReference type="ARBA" id="ARBA00022475"/>
    </source>
</evidence>
<keyword evidence="7" id="KW-0997">Cell inner membrane</keyword>
<keyword evidence="5 12" id="KW-0813">Transport</keyword>
<evidence type="ECO:0000256" key="12">
    <source>
        <dbReference type="RuleBase" id="RU003879"/>
    </source>
</evidence>
<dbReference type="InterPro" id="IPR003400">
    <property type="entry name" value="ExbD"/>
</dbReference>
<keyword evidence="6" id="KW-1003">Cell membrane</keyword>
<evidence type="ECO:0000256" key="2">
    <source>
        <dbReference type="ARBA" id="ARBA00004249"/>
    </source>
</evidence>
<evidence type="ECO:0000256" key="4">
    <source>
        <dbReference type="ARBA" id="ARBA00011471"/>
    </source>
</evidence>
<dbReference type="AlphaFoldDB" id="A0A5C5U9F5"/>
<evidence type="ECO:0000256" key="10">
    <source>
        <dbReference type="ARBA" id="ARBA00022989"/>
    </source>
</evidence>
<dbReference type="GO" id="GO:0005886">
    <property type="term" value="C:plasma membrane"/>
    <property type="evidence" value="ECO:0007669"/>
    <property type="project" value="UniProtKB-SubCell"/>
</dbReference>
<comment type="subunit">
    <text evidence="4">The accessory proteins ExbB and ExbD seem to form a complex with TonB.</text>
</comment>
<accession>A0A5C5U9F5</accession>
<evidence type="ECO:0000256" key="8">
    <source>
        <dbReference type="ARBA" id="ARBA00022692"/>
    </source>
</evidence>
<dbReference type="PANTHER" id="PTHR30558:SF12">
    <property type="entry name" value="BIOPOLYMER TRANSPORT PROTEIN EXBD"/>
    <property type="match status" value="1"/>
</dbReference>
<name>A0A5C5U9F5_9GAMM</name>
<comment type="function">
    <text evidence="1">Involved in the TonB-dependent energy-dependent transport of various receptor-bound substrates.</text>
</comment>
<dbReference type="EMBL" id="VOHK01000002">
    <property type="protein sequence ID" value="TWT22694.1"/>
    <property type="molecule type" value="Genomic_DNA"/>
</dbReference>
<dbReference type="Gene3D" id="3.30.420.270">
    <property type="match status" value="1"/>
</dbReference>
<evidence type="ECO:0000256" key="11">
    <source>
        <dbReference type="ARBA" id="ARBA00023136"/>
    </source>
</evidence>
<keyword evidence="11" id="KW-0472">Membrane</keyword>
<comment type="caution">
    <text evidence="13">The sequence shown here is derived from an EMBL/GenBank/DDBJ whole genome shotgun (WGS) entry which is preliminary data.</text>
</comment>
<organism evidence="13 14">
    <name type="scientific">Luteimonas marina</name>
    <dbReference type="NCBI Taxonomy" id="488485"/>
    <lineage>
        <taxon>Bacteria</taxon>
        <taxon>Pseudomonadati</taxon>
        <taxon>Pseudomonadota</taxon>
        <taxon>Gammaproteobacteria</taxon>
        <taxon>Lysobacterales</taxon>
        <taxon>Lysobacteraceae</taxon>
        <taxon>Luteimonas</taxon>
    </lineage>
</organism>
<protein>
    <submittedName>
        <fullName evidence="13">Biopolymer transporter ExbD</fullName>
    </submittedName>
</protein>
<evidence type="ECO:0000256" key="7">
    <source>
        <dbReference type="ARBA" id="ARBA00022519"/>
    </source>
</evidence>
<keyword evidence="10" id="KW-1133">Transmembrane helix</keyword>
<keyword evidence="9 12" id="KW-0653">Protein transport</keyword>
<evidence type="ECO:0000313" key="13">
    <source>
        <dbReference type="EMBL" id="TWT22694.1"/>
    </source>
</evidence>
<dbReference type="GO" id="GO:0015031">
    <property type="term" value="P:protein transport"/>
    <property type="evidence" value="ECO:0007669"/>
    <property type="project" value="UniProtKB-KW"/>
</dbReference>
<reference evidence="13 14" key="1">
    <citation type="journal article" date="2008" name="Int. J. Syst. Evol. Microbiol.">
        <title>Luteimonas marina sp. nov., isolated from seawater.</title>
        <authorList>
            <person name="Baik K.S."/>
            <person name="Park S.C."/>
            <person name="Kim M.S."/>
            <person name="Kim E.M."/>
            <person name="Park C."/>
            <person name="Chun J."/>
            <person name="Seong C.N."/>
        </authorList>
    </citation>
    <scope>NUCLEOTIDE SEQUENCE [LARGE SCALE GENOMIC DNA]</scope>
    <source>
        <strain evidence="13 14">FR1330</strain>
    </source>
</reference>
<evidence type="ECO:0000256" key="3">
    <source>
        <dbReference type="ARBA" id="ARBA00005811"/>
    </source>
</evidence>
<sequence>MSEINIIPLCDVLLVLLIIFMVTAPALSHQIDVDLPQTAPIKPVNPPDPIDLSIDASGQVFWNGSATDGAALPALMRTAASASAGGQPLLKIDASGDCDYQAVAKVLAAARNAGLDNIGFVRK</sequence>
<comment type="subcellular location">
    <subcellularLocation>
        <location evidence="2">Cell inner membrane</location>
        <topology evidence="2">Single-pass type II membrane protein</topology>
    </subcellularLocation>
    <subcellularLocation>
        <location evidence="12">Cell membrane</location>
        <topology evidence="12">Single-pass type II membrane protein</topology>
    </subcellularLocation>
</comment>
<evidence type="ECO:0000256" key="5">
    <source>
        <dbReference type="ARBA" id="ARBA00022448"/>
    </source>
</evidence>
<dbReference type="PANTHER" id="PTHR30558">
    <property type="entry name" value="EXBD MEMBRANE COMPONENT OF PMF-DRIVEN MACROMOLECULE IMPORT SYSTEM"/>
    <property type="match status" value="1"/>
</dbReference>
<dbReference type="GO" id="GO:0022857">
    <property type="term" value="F:transmembrane transporter activity"/>
    <property type="evidence" value="ECO:0007669"/>
    <property type="project" value="InterPro"/>
</dbReference>
<evidence type="ECO:0000313" key="14">
    <source>
        <dbReference type="Proteomes" id="UP000319980"/>
    </source>
</evidence>
<dbReference type="OrthoDB" id="9798629at2"/>
<gene>
    <name evidence="13" type="ORF">FQY83_04305</name>
</gene>
<evidence type="ECO:0000256" key="9">
    <source>
        <dbReference type="ARBA" id="ARBA00022927"/>
    </source>
</evidence>
<proteinExistence type="inferred from homology"/>
<evidence type="ECO:0000256" key="1">
    <source>
        <dbReference type="ARBA" id="ARBA00003540"/>
    </source>
</evidence>
<dbReference type="Pfam" id="PF02472">
    <property type="entry name" value="ExbD"/>
    <property type="match status" value="1"/>
</dbReference>
<dbReference type="Proteomes" id="UP000319980">
    <property type="component" value="Unassembled WGS sequence"/>
</dbReference>
<comment type="similarity">
    <text evidence="3 12">Belongs to the ExbD/TolR family.</text>
</comment>
<keyword evidence="8 12" id="KW-0812">Transmembrane</keyword>
<keyword evidence="14" id="KW-1185">Reference proteome</keyword>